<feature type="compositionally biased region" description="Acidic residues" evidence="1">
    <location>
        <begin position="1"/>
        <end position="10"/>
    </location>
</feature>
<accession>A0A398BVG1</accession>
<dbReference type="GO" id="GO:0003677">
    <property type="term" value="F:DNA binding"/>
    <property type="evidence" value="ECO:0007669"/>
    <property type="project" value="InterPro"/>
</dbReference>
<evidence type="ECO:0000259" key="2">
    <source>
        <dbReference type="Pfam" id="PF10073"/>
    </source>
</evidence>
<evidence type="ECO:0000313" key="3">
    <source>
        <dbReference type="EMBL" id="RID91870.1"/>
    </source>
</evidence>
<proteinExistence type="predicted"/>
<evidence type="ECO:0000313" key="4">
    <source>
        <dbReference type="Proteomes" id="UP000266649"/>
    </source>
</evidence>
<dbReference type="EMBL" id="QXXQ01000005">
    <property type="protein sequence ID" value="RID91870.1"/>
    <property type="molecule type" value="Genomic_DNA"/>
</dbReference>
<sequence>MAPSDLDLDETSATPGVGHNSGKTPGNKKRKAKADDGAEPYDMVSDELRQFCERYEQLEVEKRETADQQKELLAELKGRGFDPKIFKKIIAERKRDADDLAEEAAVLEIYRQALGMEILKNI</sequence>
<comment type="caution">
    <text evidence="3">The sequence shown here is derived from an EMBL/GenBank/DDBJ whole genome shotgun (WGS) entry which is preliminary data.</text>
</comment>
<keyword evidence="4" id="KW-1185">Reference proteome</keyword>
<dbReference type="OrthoDB" id="9813793at2"/>
<protein>
    <submittedName>
        <fullName evidence="3">DUF2312 domain-containing protein</fullName>
    </submittedName>
</protein>
<name>A0A398BVG1_9RHOB</name>
<dbReference type="Pfam" id="PF10073">
    <property type="entry name" value="GapR_DNA-bd"/>
    <property type="match status" value="1"/>
</dbReference>
<feature type="domain" description="GapR-like DNA-binding" evidence="2">
    <location>
        <begin position="45"/>
        <end position="115"/>
    </location>
</feature>
<evidence type="ECO:0000256" key="1">
    <source>
        <dbReference type="SAM" id="MobiDB-lite"/>
    </source>
</evidence>
<feature type="region of interest" description="Disordered" evidence="1">
    <location>
        <begin position="1"/>
        <end position="42"/>
    </location>
</feature>
<dbReference type="AlphaFoldDB" id="A0A398BVG1"/>
<dbReference type="InterPro" id="IPR046367">
    <property type="entry name" value="GapR-like_DNA-bd"/>
</dbReference>
<gene>
    <name evidence="3" type="ORF">D2N39_11575</name>
</gene>
<dbReference type="Proteomes" id="UP000266649">
    <property type="component" value="Unassembled WGS sequence"/>
</dbReference>
<reference evidence="3 4" key="1">
    <citation type="submission" date="2018-09" db="EMBL/GenBank/DDBJ databases">
        <title>Gemmobacter lutimaris sp. nov., a marine bacterium isolated from tidal flat.</title>
        <authorList>
            <person name="Lee D.W."/>
            <person name="Yoo Y."/>
            <person name="Kim J.-J."/>
            <person name="Kim B.S."/>
        </authorList>
    </citation>
    <scope>NUCLEOTIDE SEQUENCE [LARGE SCALE GENOMIC DNA]</scope>
    <source>
        <strain evidence="3 4">YJ-T1-11</strain>
    </source>
</reference>
<organism evidence="3 4">
    <name type="scientific">Gemmobacter lutimaris</name>
    <dbReference type="NCBI Taxonomy" id="2306023"/>
    <lineage>
        <taxon>Bacteria</taxon>
        <taxon>Pseudomonadati</taxon>
        <taxon>Pseudomonadota</taxon>
        <taxon>Alphaproteobacteria</taxon>
        <taxon>Rhodobacterales</taxon>
        <taxon>Paracoccaceae</taxon>
        <taxon>Gemmobacter</taxon>
    </lineage>
</organism>